<evidence type="ECO:0000259" key="10">
    <source>
        <dbReference type="PROSITE" id="PS51898"/>
    </source>
</evidence>
<reference evidence="12 13" key="1">
    <citation type="submission" date="2023-10" db="EMBL/GenBank/DDBJ databases">
        <title>Noviherbaspirillum sp. CPCC 100848 genome assembly.</title>
        <authorList>
            <person name="Li X.Y."/>
            <person name="Fang X.M."/>
        </authorList>
    </citation>
    <scope>NUCLEOTIDE SEQUENCE [LARGE SCALE GENOMIC DNA]</scope>
    <source>
        <strain evidence="12 13">CPCC 100848</strain>
    </source>
</reference>
<dbReference type="InterPro" id="IPR010998">
    <property type="entry name" value="Integrase_recombinase_N"/>
</dbReference>
<dbReference type="InterPro" id="IPR013762">
    <property type="entry name" value="Integrase-like_cat_sf"/>
</dbReference>
<gene>
    <name evidence="12" type="ORF">RY831_31710</name>
</gene>
<dbReference type="Proteomes" id="UP001352263">
    <property type="component" value="Unassembled WGS sequence"/>
</dbReference>
<dbReference type="PROSITE" id="PS51898">
    <property type="entry name" value="TYR_RECOMBINASE"/>
    <property type="match status" value="1"/>
</dbReference>
<evidence type="ECO:0000256" key="5">
    <source>
        <dbReference type="ARBA" id="ARBA00022908"/>
    </source>
</evidence>
<keyword evidence="7" id="KW-0233">DNA recombination</keyword>
<dbReference type="InterPro" id="IPR050090">
    <property type="entry name" value="Tyrosine_recombinase_XerCD"/>
</dbReference>
<sequence>MFQSIAKSELSTSTAPTASFFIPPGIDGSQGTNRANGNRPLIAANNDFEAIKAWLTRYADTSTTFANYRKEVERLLLWSTLQLRKPLSSLTHEDLLAYQYFLADPQPAERWVMQGGRRFARSHIEWRPFAGPLSPLSQRQAMIILNTMFSWLVNAGYLAGNPLSLSRRRGLKTPPRITRYLEKDLWNEVKQTIEAMPKETKREREHYFRNRWLFTLLYLCGLRISEVVDNTMGDFFCRPDRDGEKRWWLEVVGKGDKTRLIPATTELMDELSRYRSDRGLPPFPIYAEATPLLLPIGGKSRPMTRVAVHSIVKRVFHSTATRLEAYGPSHKGTAARVKAASAHWMRHTAGSHMANSALDLCYVRDTLGHESIATTSRYLHSSDDDRHRETETRHRDLVEIV</sequence>
<evidence type="ECO:0000313" key="13">
    <source>
        <dbReference type="Proteomes" id="UP001352263"/>
    </source>
</evidence>
<evidence type="ECO:0000256" key="4">
    <source>
        <dbReference type="ARBA" id="ARBA00022829"/>
    </source>
</evidence>
<evidence type="ECO:0000256" key="6">
    <source>
        <dbReference type="ARBA" id="ARBA00023125"/>
    </source>
</evidence>
<dbReference type="Pfam" id="PF00589">
    <property type="entry name" value="Phage_integrase"/>
    <property type="match status" value="1"/>
</dbReference>
<dbReference type="PANTHER" id="PTHR30349:SF77">
    <property type="entry name" value="TYROSINE RECOMBINASE XERC"/>
    <property type="match status" value="1"/>
</dbReference>
<dbReference type="Gene3D" id="1.10.150.130">
    <property type="match status" value="1"/>
</dbReference>
<keyword evidence="5" id="KW-0229">DNA integration</keyword>
<feature type="domain" description="Core-binding (CB)" evidence="11">
    <location>
        <begin position="45"/>
        <end position="153"/>
    </location>
</feature>
<accession>A0ABU6JJ24</accession>
<feature type="domain" description="Tyr recombinase" evidence="10">
    <location>
        <begin position="176"/>
        <end position="392"/>
    </location>
</feature>
<comment type="caution">
    <text evidence="12">The sequence shown here is derived from an EMBL/GenBank/DDBJ whole genome shotgun (WGS) entry which is preliminary data.</text>
</comment>
<evidence type="ECO:0000313" key="12">
    <source>
        <dbReference type="EMBL" id="MEC4723692.1"/>
    </source>
</evidence>
<evidence type="ECO:0000256" key="2">
    <source>
        <dbReference type="ARBA" id="ARBA00022490"/>
    </source>
</evidence>
<keyword evidence="3" id="KW-0132">Cell division</keyword>
<dbReference type="RefSeq" id="WP_326510296.1">
    <property type="nucleotide sequence ID" value="NZ_JAWIIV010000069.1"/>
</dbReference>
<name>A0ABU6JJ24_9BURK</name>
<evidence type="ECO:0000259" key="11">
    <source>
        <dbReference type="PROSITE" id="PS51900"/>
    </source>
</evidence>
<protein>
    <submittedName>
        <fullName evidence="12">Tyrosine-type recombinase/integrase</fullName>
    </submittedName>
</protein>
<organism evidence="12 13">
    <name type="scientific">Noviherbaspirillum album</name>
    <dbReference type="NCBI Taxonomy" id="3080276"/>
    <lineage>
        <taxon>Bacteria</taxon>
        <taxon>Pseudomonadati</taxon>
        <taxon>Pseudomonadota</taxon>
        <taxon>Betaproteobacteria</taxon>
        <taxon>Burkholderiales</taxon>
        <taxon>Oxalobacteraceae</taxon>
        <taxon>Noviherbaspirillum</taxon>
    </lineage>
</organism>
<dbReference type="SUPFAM" id="SSF56349">
    <property type="entry name" value="DNA breaking-rejoining enzymes"/>
    <property type="match status" value="1"/>
</dbReference>
<dbReference type="Gene3D" id="1.10.443.10">
    <property type="entry name" value="Intergrase catalytic core"/>
    <property type="match status" value="1"/>
</dbReference>
<evidence type="ECO:0000256" key="3">
    <source>
        <dbReference type="ARBA" id="ARBA00022618"/>
    </source>
</evidence>
<evidence type="ECO:0000256" key="7">
    <source>
        <dbReference type="ARBA" id="ARBA00023172"/>
    </source>
</evidence>
<dbReference type="InterPro" id="IPR011010">
    <property type="entry name" value="DNA_brk_join_enz"/>
</dbReference>
<dbReference type="PANTHER" id="PTHR30349">
    <property type="entry name" value="PHAGE INTEGRASE-RELATED"/>
    <property type="match status" value="1"/>
</dbReference>
<dbReference type="InterPro" id="IPR044068">
    <property type="entry name" value="CB"/>
</dbReference>
<evidence type="ECO:0000256" key="8">
    <source>
        <dbReference type="ARBA" id="ARBA00023306"/>
    </source>
</evidence>
<keyword evidence="2" id="KW-0963">Cytoplasm</keyword>
<dbReference type="PROSITE" id="PS51900">
    <property type="entry name" value="CB"/>
    <property type="match status" value="1"/>
</dbReference>
<evidence type="ECO:0000256" key="1">
    <source>
        <dbReference type="ARBA" id="ARBA00004496"/>
    </source>
</evidence>
<evidence type="ECO:0000256" key="9">
    <source>
        <dbReference type="PROSITE-ProRule" id="PRU01248"/>
    </source>
</evidence>
<keyword evidence="13" id="KW-1185">Reference proteome</keyword>
<comment type="subcellular location">
    <subcellularLocation>
        <location evidence="1">Cytoplasm</location>
    </subcellularLocation>
</comment>
<keyword evidence="6 9" id="KW-0238">DNA-binding</keyword>
<dbReference type="EMBL" id="JAWIIV010000069">
    <property type="protein sequence ID" value="MEC4723692.1"/>
    <property type="molecule type" value="Genomic_DNA"/>
</dbReference>
<keyword evidence="4" id="KW-0159">Chromosome partition</keyword>
<dbReference type="InterPro" id="IPR002104">
    <property type="entry name" value="Integrase_catalytic"/>
</dbReference>
<keyword evidence="8" id="KW-0131">Cell cycle</keyword>
<proteinExistence type="predicted"/>